<name>A0A1D9G3Z4_MOOP1</name>
<dbReference type="Pfam" id="PF00072">
    <property type="entry name" value="Response_reg"/>
    <property type="match status" value="1"/>
</dbReference>
<keyword evidence="1" id="KW-0597">Phosphoprotein</keyword>
<feature type="modified residue" description="4-aspartylphosphate" evidence="1">
    <location>
        <position position="56"/>
    </location>
</feature>
<dbReference type="EMBL" id="CP017708">
    <property type="protein sequence ID" value="AOY82326.1"/>
    <property type="molecule type" value="Genomic_DNA"/>
</dbReference>
<sequence length="225" mass="25794">MNKPVFLVVDDHLEVAKNNILYLKNLEKTARCVIAETPKKAFEIIDWHTPDLIVVDLHFSTITGDLSAKPGLNLLQNIFQNYPSLNVLVYTENPTPLVNLNGITSHKGGFTVAKKNKPRQDFVEHAISALKGELHLPNELLQKLNDKKLWDEPKIQLLQLACQECLSDWAIAQRTHKCENSVRNCFKQIRKLMGIEALHEYIPEKKKVNNERVAMCMEAHRRNLI</sequence>
<dbReference type="InterPro" id="IPR001789">
    <property type="entry name" value="Sig_transdc_resp-reg_receiver"/>
</dbReference>
<dbReference type="AlphaFoldDB" id="A0A1D9G3Z4"/>
<dbReference type="GO" id="GO:0000160">
    <property type="term" value="P:phosphorelay signal transduction system"/>
    <property type="evidence" value="ECO:0007669"/>
    <property type="project" value="InterPro"/>
</dbReference>
<gene>
    <name evidence="3" type="ORF">BJP36_22895</name>
</gene>
<reference evidence="4" key="1">
    <citation type="submission" date="2016-10" db="EMBL/GenBank/DDBJ databases">
        <title>Comparative genomics uncovers the prolific and rare metabolic potential of the cyanobacterial genus Moorea.</title>
        <authorList>
            <person name="Leao T."/>
            <person name="Castelao G."/>
            <person name="Korobeynikov A."/>
            <person name="Monroe E.A."/>
            <person name="Podell S."/>
            <person name="Glukhov E."/>
            <person name="Allen E."/>
            <person name="Gerwick W.H."/>
            <person name="Gerwick L."/>
        </authorList>
    </citation>
    <scope>NUCLEOTIDE SEQUENCE [LARGE SCALE GENOMIC DNA]</scope>
    <source>
        <strain evidence="4">JHB</strain>
    </source>
</reference>
<evidence type="ECO:0000256" key="1">
    <source>
        <dbReference type="PROSITE-ProRule" id="PRU00169"/>
    </source>
</evidence>
<dbReference type="Gene3D" id="3.40.50.2300">
    <property type="match status" value="1"/>
</dbReference>
<feature type="domain" description="Response regulatory" evidence="2">
    <location>
        <begin position="5"/>
        <end position="130"/>
    </location>
</feature>
<dbReference type="Proteomes" id="UP000176944">
    <property type="component" value="Chromosome"/>
</dbReference>
<dbReference type="SUPFAM" id="SSF52172">
    <property type="entry name" value="CheY-like"/>
    <property type="match status" value="1"/>
</dbReference>
<evidence type="ECO:0000313" key="3">
    <source>
        <dbReference type="EMBL" id="AOY82326.1"/>
    </source>
</evidence>
<organism evidence="3 4">
    <name type="scientific">Moorena producens (strain JHB)</name>
    <dbReference type="NCBI Taxonomy" id="1454205"/>
    <lineage>
        <taxon>Bacteria</taxon>
        <taxon>Bacillati</taxon>
        <taxon>Cyanobacteriota</taxon>
        <taxon>Cyanophyceae</taxon>
        <taxon>Coleofasciculales</taxon>
        <taxon>Coleofasciculaceae</taxon>
        <taxon>Moorena</taxon>
    </lineage>
</organism>
<dbReference type="PROSITE" id="PS50110">
    <property type="entry name" value="RESPONSE_REGULATORY"/>
    <property type="match status" value="1"/>
</dbReference>
<evidence type="ECO:0000313" key="4">
    <source>
        <dbReference type="Proteomes" id="UP000176944"/>
    </source>
</evidence>
<accession>A0A1D9G3Z4</accession>
<protein>
    <submittedName>
        <fullName evidence="3">Response regulator</fullName>
    </submittedName>
</protein>
<evidence type="ECO:0000259" key="2">
    <source>
        <dbReference type="PROSITE" id="PS50110"/>
    </source>
</evidence>
<dbReference type="InterPro" id="IPR011006">
    <property type="entry name" value="CheY-like_superfamily"/>
</dbReference>
<proteinExistence type="predicted"/>
<dbReference type="CDD" id="cd00156">
    <property type="entry name" value="REC"/>
    <property type="match status" value="1"/>
</dbReference>